<keyword evidence="7" id="KW-1185">Reference proteome</keyword>
<dbReference type="InterPro" id="IPR029016">
    <property type="entry name" value="GAF-like_dom_sf"/>
</dbReference>
<keyword evidence="3" id="KW-0804">Transcription</keyword>
<dbReference type="SUPFAM" id="SSF55781">
    <property type="entry name" value="GAF domain-like"/>
    <property type="match status" value="1"/>
</dbReference>
<sequence length="261" mass="27719">MDDSDNPLFVTALAKGLRVISAFVPGHAEMTLSELADVTGLNKSTTQRAAFTLEALGYLAKDPHSKRLRLTPASLQVGAGYLQVGELIERANPYLHELNRDTGESCNLLEPVDHSMVYVARFASHKQISIHIPLGQRLPIYCTAAGRAFLSALPKAEAAALLAGSARIAMTRNTVTDLDALIAVTRQAHVDGFATSNEEVYVGDIAVAAPIVNADGRPLGAINIAVPFSRWTLADATARLAPLVVNTARSISNAARSIRGA</sequence>
<name>A0A6L6IZK8_9RHOB</name>
<dbReference type="Gene3D" id="3.30.450.40">
    <property type="match status" value="1"/>
</dbReference>
<dbReference type="Proteomes" id="UP000478740">
    <property type="component" value="Unassembled WGS sequence"/>
</dbReference>
<reference evidence="6 7" key="1">
    <citation type="submission" date="2019-11" db="EMBL/GenBank/DDBJ databases">
        <authorList>
            <person name="Dong K."/>
        </authorList>
    </citation>
    <scope>NUCLEOTIDE SEQUENCE [LARGE SCALE GENOMIC DNA]</scope>
    <source>
        <strain evidence="6 7">DK608</strain>
    </source>
</reference>
<dbReference type="Pfam" id="PF09339">
    <property type="entry name" value="HTH_IclR"/>
    <property type="match status" value="1"/>
</dbReference>
<evidence type="ECO:0000259" key="5">
    <source>
        <dbReference type="PROSITE" id="PS51078"/>
    </source>
</evidence>
<dbReference type="RefSeq" id="WP_155043874.1">
    <property type="nucleotide sequence ID" value="NZ_WMIH01000004.1"/>
</dbReference>
<evidence type="ECO:0000256" key="1">
    <source>
        <dbReference type="ARBA" id="ARBA00023015"/>
    </source>
</evidence>
<accession>A0A6L6IZK8</accession>
<comment type="caution">
    <text evidence="6">The sequence shown here is derived from an EMBL/GenBank/DDBJ whole genome shotgun (WGS) entry which is preliminary data.</text>
</comment>
<proteinExistence type="predicted"/>
<dbReference type="PANTHER" id="PTHR30136:SF34">
    <property type="entry name" value="TRANSCRIPTIONAL REGULATOR"/>
    <property type="match status" value="1"/>
</dbReference>
<dbReference type="GO" id="GO:0003677">
    <property type="term" value="F:DNA binding"/>
    <property type="evidence" value="ECO:0007669"/>
    <property type="project" value="UniProtKB-KW"/>
</dbReference>
<feature type="domain" description="HTH iclR-type" evidence="4">
    <location>
        <begin position="10"/>
        <end position="72"/>
    </location>
</feature>
<evidence type="ECO:0000313" key="7">
    <source>
        <dbReference type="Proteomes" id="UP000478740"/>
    </source>
</evidence>
<dbReference type="InterPro" id="IPR014757">
    <property type="entry name" value="Tscrpt_reg_IclR_C"/>
</dbReference>
<dbReference type="InterPro" id="IPR036388">
    <property type="entry name" value="WH-like_DNA-bd_sf"/>
</dbReference>
<evidence type="ECO:0000259" key="4">
    <source>
        <dbReference type="PROSITE" id="PS51077"/>
    </source>
</evidence>
<dbReference type="SUPFAM" id="SSF46785">
    <property type="entry name" value="Winged helix' DNA-binding domain"/>
    <property type="match status" value="1"/>
</dbReference>
<dbReference type="InterPro" id="IPR036390">
    <property type="entry name" value="WH_DNA-bd_sf"/>
</dbReference>
<feature type="domain" description="IclR-ED" evidence="5">
    <location>
        <begin position="73"/>
        <end position="257"/>
    </location>
</feature>
<keyword evidence="2" id="KW-0238">DNA-binding</keyword>
<evidence type="ECO:0000256" key="3">
    <source>
        <dbReference type="ARBA" id="ARBA00023163"/>
    </source>
</evidence>
<dbReference type="AlphaFoldDB" id="A0A6L6IZK8"/>
<evidence type="ECO:0000313" key="6">
    <source>
        <dbReference type="EMBL" id="MTH64004.1"/>
    </source>
</evidence>
<dbReference type="PROSITE" id="PS51077">
    <property type="entry name" value="HTH_ICLR"/>
    <property type="match status" value="1"/>
</dbReference>
<dbReference type="SMART" id="SM00346">
    <property type="entry name" value="HTH_ICLR"/>
    <property type="match status" value="1"/>
</dbReference>
<keyword evidence="1" id="KW-0805">Transcription regulation</keyword>
<dbReference type="PROSITE" id="PS51078">
    <property type="entry name" value="ICLR_ED"/>
    <property type="match status" value="1"/>
</dbReference>
<dbReference type="Gene3D" id="1.10.10.10">
    <property type="entry name" value="Winged helix-like DNA-binding domain superfamily/Winged helix DNA-binding domain"/>
    <property type="match status" value="1"/>
</dbReference>
<dbReference type="GO" id="GO:0003700">
    <property type="term" value="F:DNA-binding transcription factor activity"/>
    <property type="evidence" value="ECO:0007669"/>
    <property type="project" value="TreeGrafter"/>
</dbReference>
<protein>
    <submittedName>
        <fullName evidence="6">Helix-turn-helix domain-containing protein</fullName>
    </submittedName>
</protein>
<dbReference type="GO" id="GO:0045892">
    <property type="term" value="P:negative regulation of DNA-templated transcription"/>
    <property type="evidence" value="ECO:0007669"/>
    <property type="project" value="TreeGrafter"/>
</dbReference>
<dbReference type="EMBL" id="WMII01000005">
    <property type="protein sequence ID" value="MTH64004.1"/>
    <property type="molecule type" value="Genomic_DNA"/>
</dbReference>
<dbReference type="PANTHER" id="PTHR30136">
    <property type="entry name" value="HELIX-TURN-HELIX TRANSCRIPTIONAL REGULATOR, ICLR FAMILY"/>
    <property type="match status" value="1"/>
</dbReference>
<dbReference type="Pfam" id="PF01614">
    <property type="entry name" value="IclR_C"/>
    <property type="match status" value="1"/>
</dbReference>
<organism evidence="6 7">
    <name type="scientific">Paracoccus shanxieyensis</name>
    <dbReference type="NCBI Taxonomy" id="2675752"/>
    <lineage>
        <taxon>Bacteria</taxon>
        <taxon>Pseudomonadati</taxon>
        <taxon>Pseudomonadota</taxon>
        <taxon>Alphaproteobacteria</taxon>
        <taxon>Rhodobacterales</taxon>
        <taxon>Paracoccaceae</taxon>
        <taxon>Paracoccus</taxon>
    </lineage>
</organism>
<gene>
    <name evidence="6" type="ORF">GL284_06970</name>
</gene>
<dbReference type="InterPro" id="IPR005471">
    <property type="entry name" value="Tscrpt_reg_IclR_N"/>
</dbReference>
<evidence type="ECO:0000256" key="2">
    <source>
        <dbReference type="ARBA" id="ARBA00023125"/>
    </source>
</evidence>
<dbReference type="InterPro" id="IPR050707">
    <property type="entry name" value="HTH_MetabolicPath_Reg"/>
</dbReference>